<reference evidence="2 3" key="1">
    <citation type="submission" date="2018-06" db="EMBL/GenBank/DDBJ databases">
        <title>Genomic Encyclopedia of Archaeal and Bacterial Type Strains, Phase II (KMG-II): from individual species to whole genera.</title>
        <authorList>
            <person name="Goeker M."/>
        </authorList>
    </citation>
    <scope>NUCLEOTIDE SEQUENCE [LARGE SCALE GENOMIC DNA]</scope>
    <source>
        <strain evidence="2 3">ATCC 51348</strain>
    </source>
</reference>
<dbReference type="AlphaFoldDB" id="A0A2W7GCV3"/>
<keyword evidence="1" id="KW-1133">Transmembrane helix</keyword>
<dbReference type="RefSeq" id="WP_111517967.1">
    <property type="nucleotide sequence ID" value="NZ_QKUB01000001.1"/>
</dbReference>
<dbReference type="EMBL" id="QKUB01000001">
    <property type="protein sequence ID" value="PZW01528.1"/>
    <property type="molecule type" value="Genomic_DNA"/>
</dbReference>
<keyword evidence="1" id="KW-0812">Transmembrane</keyword>
<dbReference type="Proteomes" id="UP000249646">
    <property type="component" value="Unassembled WGS sequence"/>
</dbReference>
<name>A0A2W7GCV3_9BACT</name>
<sequence length="618" mass="73245">MENSIVKEEKENSSGMDWNKIFNNPVTEVYEGLIKETENACQRVFQKYVVNGNETTNDLIENNVETITSLTNEINVEKKTKKITSKKAANVFILFFCIFIVGLFFIKFFIDNFKVVNKFYSFRKERVNIINSKIQQNRELIPTIFNKFSILGWKNKILEELDINKIRHINSTDFSHLIEKDGFYSYDAIQKYQVRNSYFYDILYTKEYWKNVITRESILATIQTKDGPVTKFISASHVEPTPFMFQKHAFVLPTNYRPDLKILENDNYLSKREYDRAIRSGKFLLENPELYQYYNFSFNDKIGFLDYFKVKTQENFVKFAKSLKWRYKFYKLGRSIFVSNNYDQSKLPYSDSNDWFEKVQLVNLSMSITLTQVFGAMCKIIKEAIFPIFKCLAQAYLNTNIASEVYEEKGRYLSNYYYDSNKKNINLASNLNIMDILTKTISSKNYWFNSAIPSKDIGLEIDSYITDNKKNLTNAFITFKMFSYWKEDLIDSVWTNNHIIDVPYEKFHPLIERKQLIYLGKYRDSIKKDLCVKYSFYNKEKSSYINLILDENTDADTLNKVQNINDIFNYICDAKLIESDFKMQFDNDGLFIFINSELSMYSIENILEYFSINIKTRD</sequence>
<proteinExistence type="predicted"/>
<keyword evidence="1" id="KW-0472">Membrane</keyword>
<accession>A0A2W7GCV3</accession>
<evidence type="ECO:0000256" key="1">
    <source>
        <dbReference type="SAM" id="Phobius"/>
    </source>
</evidence>
<keyword evidence="3" id="KW-1185">Reference proteome</keyword>
<comment type="caution">
    <text evidence="2">The sequence shown here is derived from an EMBL/GenBank/DDBJ whole genome shotgun (WGS) entry which is preliminary data.</text>
</comment>
<protein>
    <submittedName>
        <fullName evidence="2">Uncharacterized protein</fullName>
    </submittedName>
</protein>
<organism evidence="2 3">
    <name type="scientific">Metamycoplasma auris</name>
    <dbReference type="NCBI Taxonomy" id="51363"/>
    <lineage>
        <taxon>Bacteria</taxon>
        <taxon>Bacillati</taxon>
        <taxon>Mycoplasmatota</taxon>
        <taxon>Mycoplasmoidales</taxon>
        <taxon>Metamycoplasmataceae</taxon>
        <taxon>Metamycoplasma</taxon>
    </lineage>
</organism>
<evidence type="ECO:0000313" key="2">
    <source>
        <dbReference type="EMBL" id="PZW01528.1"/>
    </source>
</evidence>
<dbReference type="OrthoDB" id="399091at2"/>
<feature type="transmembrane region" description="Helical" evidence="1">
    <location>
        <begin position="88"/>
        <end position="110"/>
    </location>
</feature>
<evidence type="ECO:0000313" key="3">
    <source>
        <dbReference type="Proteomes" id="UP000249646"/>
    </source>
</evidence>
<gene>
    <name evidence="2" type="ORF">BCF89_10148</name>
</gene>